<sequence>MPVNSELLTTLLAPIPGENPAGSDMRYDPQYDAFKEARREELAVPDKDGNLSADRKVADWQRATTIGTELLSKSTKDLQLAAWMTEALLQRQGVSGLHTGIELLRGILEQYWDSCYPEGEDGDYELRSGPLEWIGNKLTLPLQQLTIASGALSLLDYNASRSVPTEIAIGAAAYDAQKSLNAARSEAEAMGKIMPEAADAAIENTGKVFYKALVSDIDAATAGLAALEAVSDDRFGREAPAYTGLRNGLDELRRFAGSTLARKLELDPDPIEDIVETETGGAGDAPADGPQTPEPVNKQDAAQRVIVVAKWLRQQDATSPAPYAMLRAFRWGELRVRAPELDPRLLEAPPTPIRARLKSLLLDNRWSDLLEQCEVLMGTAQGRGWLDLQRYALTACANLGSGFDPVAAIIRSELQALLRALPQLPGMTLMDDTPSANDETKAWLSAEGLEAPPEAAEAEVASADESAPDSAIGDGAELLGEALADDEATAQQGGLRATRQRRAPVATGRDPFDIARAELSAGRPNKAIERLMAELVRDQSERGRFVRQTQIAYIMVEAGLNQVAEPILERLLEIIDDRKLEDWEAGALVAQPLALMHTVLTRTDEDAARRYKLYLRICRLDPLQALALQQS</sequence>
<dbReference type="RefSeq" id="WP_171226344.1">
    <property type="nucleotide sequence ID" value="NZ_CP053085.1"/>
</dbReference>
<feature type="region of interest" description="Disordered" evidence="1">
    <location>
        <begin position="269"/>
        <end position="298"/>
    </location>
</feature>
<dbReference type="KEGG" id="ggr:HKW67_16015"/>
<dbReference type="NCBIfam" id="TIGR03363">
    <property type="entry name" value="VI_chp_8"/>
    <property type="match status" value="1"/>
</dbReference>
<name>A0A6M4IXK3_9BACT</name>
<dbReference type="InterPro" id="IPR010657">
    <property type="entry name" value="ImpA_N"/>
</dbReference>
<dbReference type="PANTHER" id="PTHR37024">
    <property type="entry name" value="TYPE VI SECRETION SYSTEM DUF2094 AND IMPA-RELATED DOMAIN PROTEIN"/>
    <property type="match status" value="1"/>
</dbReference>
<dbReference type="InterPro" id="IPR017740">
    <property type="entry name" value="TssA-like"/>
</dbReference>
<organism evidence="3 4">
    <name type="scientific">Gemmatimonas groenlandica</name>
    <dbReference type="NCBI Taxonomy" id="2732249"/>
    <lineage>
        <taxon>Bacteria</taxon>
        <taxon>Pseudomonadati</taxon>
        <taxon>Gemmatimonadota</taxon>
        <taxon>Gemmatimonadia</taxon>
        <taxon>Gemmatimonadales</taxon>
        <taxon>Gemmatimonadaceae</taxon>
        <taxon>Gemmatimonas</taxon>
    </lineage>
</organism>
<accession>A0A6M4IXK3</accession>
<gene>
    <name evidence="3" type="primary">tssA</name>
    <name evidence="3" type="ORF">HKW67_16015</name>
</gene>
<dbReference type="Pfam" id="PF06812">
    <property type="entry name" value="ImpA_N"/>
    <property type="match status" value="1"/>
</dbReference>
<dbReference type="EMBL" id="CP053085">
    <property type="protein sequence ID" value="QJR36911.1"/>
    <property type="molecule type" value="Genomic_DNA"/>
</dbReference>
<keyword evidence="4" id="KW-1185">Reference proteome</keyword>
<dbReference type="AlphaFoldDB" id="A0A6M4IXK3"/>
<proteinExistence type="predicted"/>
<evidence type="ECO:0000259" key="2">
    <source>
        <dbReference type="Pfam" id="PF06812"/>
    </source>
</evidence>
<protein>
    <submittedName>
        <fullName evidence="3">Type VI secretion system protein TssA</fullName>
    </submittedName>
</protein>
<evidence type="ECO:0000256" key="1">
    <source>
        <dbReference type="SAM" id="MobiDB-lite"/>
    </source>
</evidence>
<evidence type="ECO:0000313" key="3">
    <source>
        <dbReference type="EMBL" id="QJR36911.1"/>
    </source>
</evidence>
<feature type="domain" description="ImpA N-terminal" evidence="2">
    <location>
        <begin position="12"/>
        <end position="134"/>
    </location>
</feature>
<evidence type="ECO:0000313" key="4">
    <source>
        <dbReference type="Proteomes" id="UP000500938"/>
    </source>
</evidence>
<dbReference type="InterPro" id="IPR017739">
    <property type="entry name" value="T6SS-assoc_VCA0119"/>
</dbReference>
<dbReference type="Proteomes" id="UP000500938">
    <property type="component" value="Chromosome"/>
</dbReference>
<dbReference type="PANTHER" id="PTHR37024:SF5">
    <property type="entry name" value="IMPA N-TERMINAL DOMAIN-CONTAINING PROTEIN"/>
    <property type="match status" value="1"/>
</dbReference>
<reference evidence="3 4" key="1">
    <citation type="submission" date="2020-05" db="EMBL/GenBank/DDBJ databases">
        <title>Complete genome sequence of Gemmatimonas greenlandica TET16.</title>
        <authorList>
            <person name="Zeng Y."/>
        </authorList>
    </citation>
    <scope>NUCLEOTIDE SEQUENCE [LARGE SCALE GENOMIC DNA]</scope>
    <source>
        <strain evidence="3 4">TET16</strain>
    </source>
</reference>
<feature type="region of interest" description="Disordered" evidence="1">
    <location>
        <begin position="489"/>
        <end position="509"/>
    </location>
</feature>
<dbReference type="Pfam" id="PF16989">
    <property type="entry name" value="T6SS_VasJ"/>
    <property type="match status" value="1"/>
</dbReference>